<gene>
    <name evidence="2" type="ORF">OO013_19925</name>
</gene>
<accession>A0ABT3RXS4</accession>
<sequence length="134" mass="14481">MKQEYKILLIGLLAVGLLDTLGSIASRQLDFNYSFLSPISFIIYGTTAFLSARQKDLKTGVLFAAILGFFDSTIGWKLSLLLDANTGDINNQASTGLWIIITILMTGFAALAGLIGGGLTRIIKKKSTNAQHRL</sequence>
<dbReference type="EMBL" id="JAPFQN010000017">
    <property type="protein sequence ID" value="MCX2746158.1"/>
    <property type="molecule type" value="Genomic_DNA"/>
</dbReference>
<dbReference type="RefSeq" id="WP_266058879.1">
    <property type="nucleotide sequence ID" value="NZ_JAPFQN010000017.1"/>
</dbReference>
<evidence type="ECO:0000313" key="2">
    <source>
        <dbReference type="EMBL" id="MCX2746158.1"/>
    </source>
</evidence>
<keyword evidence="1" id="KW-0472">Membrane</keyword>
<reference evidence="2 3" key="1">
    <citation type="submission" date="2022-11" db="EMBL/GenBank/DDBJ databases">
        <title>The characterization of three novel Bacteroidetes species and genomic analysis of their roles in tidal elemental geochemical cycles.</title>
        <authorList>
            <person name="Ma K."/>
        </authorList>
    </citation>
    <scope>NUCLEOTIDE SEQUENCE [LARGE SCALE GENOMIC DNA]</scope>
    <source>
        <strain evidence="2 3">M17</strain>
    </source>
</reference>
<protein>
    <submittedName>
        <fullName evidence="2">Uncharacterized protein</fullName>
    </submittedName>
</protein>
<name>A0ABT3RXS4_9BACT</name>
<evidence type="ECO:0000256" key="1">
    <source>
        <dbReference type="SAM" id="Phobius"/>
    </source>
</evidence>
<keyword evidence="1" id="KW-0812">Transmembrane</keyword>
<evidence type="ECO:0000313" key="3">
    <source>
        <dbReference type="Proteomes" id="UP001209885"/>
    </source>
</evidence>
<feature type="transmembrane region" description="Helical" evidence="1">
    <location>
        <begin position="96"/>
        <end position="119"/>
    </location>
</feature>
<dbReference type="Proteomes" id="UP001209885">
    <property type="component" value="Unassembled WGS sequence"/>
</dbReference>
<feature type="transmembrane region" description="Helical" evidence="1">
    <location>
        <begin position="59"/>
        <end position="76"/>
    </location>
</feature>
<proteinExistence type="predicted"/>
<organism evidence="2 3">
    <name type="scientific">Mangrovivirga halotolerans</name>
    <dbReference type="NCBI Taxonomy" id="2993936"/>
    <lineage>
        <taxon>Bacteria</taxon>
        <taxon>Pseudomonadati</taxon>
        <taxon>Bacteroidota</taxon>
        <taxon>Cytophagia</taxon>
        <taxon>Cytophagales</taxon>
        <taxon>Mangrovivirgaceae</taxon>
        <taxon>Mangrovivirga</taxon>
    </lineage>
</organism>
<feature type="transmembrane region" description="Helical" evidence="1">
    <location>
        <begin position="32"/>
        <end position="52"/>
    </location>
</feature>
<comment type="caution">
    <text evidence="2">The sequence shown here is derived from an EMBL/GenBank/DDBJ whole genome shotgun (WGS) entry which is preliminary data.</text>
</comment>
<keyword evidence="3" id="KW-1185">Reference proteome</keyword>
<keyword evidence="1" id="KW-1133">Transmembrane helix</keyword>